<evidence type="ECO:0000256" key="2">
    <source>
        <dbReference type="ARBA" id="ARBA00029447"/>
    </source>
</evidence>
<evidence type="ECO:0000256" key="6">
    <source>
        <dbReference type="SAM" id="Phobius"/>
    </source>
</evidence>
<feature type="coiled-coil region" evidence="4">
    <location>
        <begin position="512"/>
        <end position="557"/>
    </location>
</feature>
<dbReference type="Pfam" id="PF11845">
    <property type="entry name" value="Tll0287-like"/>
    <property type="match status" value="1"/>
</dbReference>
<dbReference type="InterPro" id="IPR004089">
    <property type="entry name" value="MCPsignal_dom"/>
</dbReference>
<dbReference type="GO" id="GO:0004888">
    <property type="term" value="F:transmembrane signaling receptor activity"/>
    <property type="evidence" value="ECO:0007669"/>
    <property type="project" value="TreeGrafter"/>
</dbReference>
<reference evidence="8 9" key="1">
    <citation type="journal article" date="2013" name="ISME J.">
        <title>By their genes ye shall know them: genomic signatures of predatory bacteria.</title>
        <authorList>
            <person name="Pasternak Z."/>
            <person name="Pietrokovski S."/>
            <person name="Rotem O."/>
            <person name="Gophna U."/>
            <person name="Lurie-Weinberger M.N."/>
            <person name="Jurkevitch E."/>
        </authorList>
    </citation>
    <scope>NUCLEOTIDE SEQUENCE [LARGE SCALE GENOMIC DNA]</scope>
    <source>
        <strain evidence="8 9">JSS</strain>
    </source>
</reference>
<dbReference type="PANTHER" id="PTHR43531">
    <property type="entry name" value="PROTEIN ICFG"/>
    <property type="match status" value="1"/>
</dbReference>
<evidence type="ECO:0000256" key="1">
    <source>
        <dbReference type="ARBA" id="ARBA00022481"/>
    </source>
</evidence>
<dbReference type="eggNOG" id="COG0840">
    <property type="taxonomic scope" value="Bacteria"/>
</dbReference>
<dbReference type="RefSeq" id="WP_015469909.1">
    <property type="nucleotide sequence ID" value="NC_020813.1"/>
</dbReference>
<dbReference type="OrthoDB" id="5293200at2"/>
<dbReference type="SMART" id="SM00283">
    <property type="entry name" value="MA"/>
    <property type="match status" value="1"/>
</dbReference>
<dbReference type="Gene3D" id="1.10.287.950">
    <property type="entry name" value="Methyl-accepting chemotaxis protein"/>
    <property type="match status" value="1"/>
</dbReference>
<feature type="region of interest" description="Disordered" evidence="5">
    <location>
        <begin position="565"/>
        <end position="590"/>
    </location>
</feature>
<dbReference type="PATRIC" id="fig|1184267.3.peg.1218"/>
<feature type="compositionally biased region" description="Basic and acidic residues" evidence="5">
    <location>
        <begin position="569"/>
        <end position="582"/>
    </location>
</feature>
<dbReference type="GO" id="GO:0006935">
    <property type="term" value="P:chemotaxis"/>
    <property type="evidence" value="ECO:0007669"/>
    <property type="project" value="TreeGrafter"/>
</dbReference>
<organism evidence="8 9">
    <name type="scientific">Pseudobdellovibrio exovorus JSS</name>
    <dbReference type="NCBI Taxonomy" id="1184267"/>
    <lineage>
        <taxon>Bacteria</taxon>
        <taxon>Pseudomonadati</taxon>
        <taxon>Bdellovibrionota</taxon>
        <taxon>Bdellovibrionia</taxon>
        <taxon>Bdellovibrionales</taxon>
        <taxon>Pseudobdellovibrionaceae</taxon>
        <taxon>Pseudobdellovibrio</taxon>
    </lineage>
</organism>
<evidence type="ECO:0000313" key="8">
    <source>
        <dbReference type="EMBL" id="AGH95419.1"/>
    </source>
</evidence>
<comment type="similarity">
    <text evidence="2">Belongs to the methyl-accepting chemotaxis (MCP) protein family.</text>
</comment>
<evidence type="ECO:0000256" key="3">
    <source>
        <dbReference type="PROSITE-ProRule" id="PRU00284"/>
    </source>
</evidence>
<keyword evidence="6" id="KW-0472">Membrane</keyword>
<keyword evidence="4" id="KW-0175">Coiled coil</keyword>
<name>M4VQI5_9BACT</name>
<dbReference type="STRING" id="1184267.A11Q_1203"/>
<evidence type="ECO:0000256" key="5">
    <source>
        <dbReference type="SAM" id="MobiDB-lite"/>
    </source>
</evidence>
<protein>
    <recommendedName>
        <fullName evidence="7">Methyl-accepting transducer domain-containing protein</fullName>
    </recommendedName>
</protein>
<dbReference type="KEGG" id="bex:A11Q_1203"/>
<keyword evidence="6" id="KW-0812">Transmembrane</keyword>
<feature type="domain" description="Methyl-accepting transducer" evidence="7">
    <location>
        <begin position="269"/>
        <end position="541"/>
    </location>
</feature>
<keyword evidence="3" id="KW-0807">Transducer</keyword>
<dbReference type="SUPFAM" id="SSF58104">
    <property type="entry name" value="Methyl-accepting chemotaxis protein (MCP) signaling domain"/>
    <property type="match status" value="1"/>
</dbReference>
<keyword evidence="1" id="KW-0488">Methylation</keyword>
<dbReference type="GO" id="GO:0005886">
    <property type="term" value="C:plasma membrane"/>
    <property type="evidence" value="ECO:0007669"/>
    <property type="project" value="TreeGrafter"/>
</dbReference>
<dbReference type="AlphaFoldDB" id="M4VQI5"/>
<dbReference type="InterPro" id="IPR021796">
    <property type="entry name" value="Tll0287-like_dom"/>
</dbReference>
<sequence>MKWFSQLSLKSRILSVVILSCFLCASVAIQSFLYFNAKELEAGIVNKQKTIHTQLNAATQFVGKQGGLQTVVEKYQKKYRSPDQLTNAEREEILNQVPIYASLLIGQQNTHVDQYEFRVFSDAPRNKDYLATTQELEVFRQFERSPDLNEIIKNEDGIITTYRPVRLSEDHGCMTCHGSPSQSPWGNGRDILGYKMEDWKDGKLHGVFAVSQNIDLVAKASTQGQIITPRGWLILGILLGALASVLISAYILKTPIHSLSRAANAITQASDQVSVTSQRMANSSQQLAQATTQQAASLEETAASIEELNSMVSKNTDNAVNTAQSSNQSKKIAENGKHIMQQMISSMSQINQSNGKIMDQVNHSNQQMVQIVEVIKEIGNKTKVINDIVFQTKLLSFNASVEAARAGEHGKGFAVVAQEVGNLAQMSGQASQEISELLENSISKVEDIVKETKTQVESLIKDGVEKIENGTQIARECNEVFEEIVENVSNVSHMATEISNASQEQSQGINELTRAMNQLDQVTQQNAATSEESSFAAKDLSKQAHSLNEVVEDLIRTIQGGLIAQGKDGFAHDGGDTTKDGGTKSSNRAA</sequence>
<gene>
    <name evidence="8" type="ORF">A11Q_1203</name>
</gene>
<keyword evidence="6" id="KW-1133">Transmembrane helix</keyword>
<dbReference type="EMBL" id="CP003537">
    <property type="protein sequence ID" value="AGH95419.1"/>
    <property type="molecule type" value="Genomic_DNA"/>
</dbReference>
<feature type="transmembrane region" description="Helical" evidence="6">
    <location>
        <begin position="231"/>
        <end position="252"/>
    </location>
</feature>
<evidence type="ECO:0000256" key="4">
    <source>
        <dbReference type="SAM" id="Coils"/>
    </source>
</evidence>
<dbReference type="InterPro" id="IPR051310">
    <property type="entry name" value="MCP_chemotaxis"/>
</dbReference>
<dbReference type="Proteomes" id="UP000012040">
    <property type="component" value="Chromosome"/>
</dbReference>
<dbReference type="CDD" id="cd11386">
    <property type="entry name" value="MCP_signal"/>
    <property type="match status" value="1"/>
</dbReference>
<proteinExistence type="inferred from homology"/>
<dbReference type="GO" id="GO:0007165">
    <property type="term" value="P:signal transduction"/>
    <property type="evidence" value="ECO:0007669"/>
    <property type="project" value="UniProtKB-KW"/>
</dbReference>
<dbReference type="Pfam" id="PF00015">
    <property type="entry name" value="MCPsignal"/>
    <property type="match status" value="1"/>
</dbReference>
<keyword evidence="9" id="KW-1185">Reference proteome</keyword>
<evidence type="ECO:0000259" key="7">
    <source>
        <dbReference type="PROSITE" id="PS50111"/>
    </source>
</evidence>
<accession>M4VQI5</accession>
<dbReference type="HOGENOM" id="CLU_000445_107_27_7"/>
<evidence type="ECO:0000313" key="9">
    <source>
        <dbReference type="Proteomes" id="UP000012040"/>
    </source>
</evidence>
<dbReference type="PROSITE" id="PS50111">
    <property type="entry name" value="CHEMOTAXIS_TRANSDUC_2"/>
    <property type="match status" value="1"/>
</dbReference>
<dbReference type="PANTHER" id="PTHR43531:SF14">
    <property type="entry name" value="METHYL-ACCEPTING CHEMOTAXIS PROTEIN I-RELATED"/>
    <property type="match status" value="1"/>
</dbReference>